<keyword evidence="5" id="KW-1185">Reference proteome</keyword>
<dbReference type="EMBL" id="JAGSOG010000296">
    <property type="protein sequence ID" value="MBR7838503.1"/>
    <property type="molecule type" value="Genomic_DNA"/>
</dbReference>
<name>A0A941EY03_9ACTN</name>
<organism evidence="4 5">
    <name type="scientific">Actinospica durhamensis</name>
    <dbReference type="NCBI Taxonomy" id="1508375"/>
    <lineage>
        <taxon>Bacteria</taxon>
        <taxon>Bacillati</taxon>
        <taxon>Actinomycetota</taxon>
        <taxon>Actinomycetes</taxon>
        <taxon>Catenulisporales</taxon>
        <taxon>Actinospicaceae</taxon>
        <taxon>Actinospica</taxon>
    </lineage>
</organism>
<gene>
    <name evidence="4" type="ORF">KDL01_34875</name>
</gene>
<dbReference type="RefSeq" id="WP_212532959.1">
    <property type="nucleotide sequence ID" value="NZ_JAGSOG010000296.1"/>
</dbReference>
<keyword evidence="2" id="KW-0804">Transcription</keyword>
<sequence length="203" mass="21846">MTRRNGRSFAAISDEAAVAPAEQGLRSCGVVQNGEKVLYLTAALGISTSSLYAAFGSKAGLFEEAVRTYAERFRSIYRQAVEEDDIHRVLEQILTRSVHEFTQPAADHPGCLVGSAVMADGPETLDVRTYIADLHRANAQALRARVERAIAEGQLAADTSATALTGLVQAVWHGLSAQSSLGADRAELLAVAHLAMENLRQRR</sequence>
<evidence type="ECO:0000256" key="2">
    <source>
        <dbReference type="ARBA" id="ARBA00023163"/>
    </source>
</evidence>
<feature type="domain" description="Tetracyclin repressor-like C-terminal" evidence="3">
    <location>
        <begin position="108"/>
        <end position="187"/>
    </location>
</feature>
<dbReference type="Gene3D" id="1.10.357.10">
    <property type="entry name" value="Tetracycline Repressor, domain 2"/>
    <property type="match status" value="1"/>
</dbReference>
<dbReference type="InterPro" id="IPR036271">
    <property type="entry name" value="Tet_transcr_reg_TetR-rel_C_sf"/>
</dbReference>
<proteinExistence type="predicted"/>
<protein>
    <submittedName>
        <fullName evidence="4">TetR/AcrR family transcriptional regulator</fullName>
    </submittedName>
</protein>
<reference evidence="4" key="1">
    <citation type="submission" date="2021-04" db="EMBL/GenBank/DDBJ databases">
        <title>Genome based classification of Actinospica acidithermotolerans sp. nov., an actinobacterium isolated from an Indonesian hot spring.</title>
        <authorList>
            <person name="Kusuma A.B."/>
            <person name="Putra K.E."/>
            <person name="Nafisah S."/>
            <person name="Loh J."/>
            <person name="Nouioui I."/>
            <person name="Goodfellow M."/>
        </authorList>
    </citation>
    <scope>NUCLEOTIDE SEQUENCE</scope>
    <source>
        <strain evidence="4">CSCA 57</strain>
    </source>
</reference>
<dbReference type="InterPro" id="IPR009057">
    <property type="entry name" value="Homeodomain-like_sf"/>
</dbReference>
<keyword evidence="1" id="KW-0805">Transcription regulation</keyword>
<dbReference type="PANTHER" id="PTHR47506">
    <property type="entry name" value="TRANSCRIPTIONAL REGULATORY PROTEIN"/>
    <property type="match status" value="1"/>
</dbReference>
<dbReference type="PANTHER" id="PTHR47506:SF1">
    <property type="entry name" value="HTH-TYPE TRANSCRIPTIONAL REGULATOR YJDC"/>
    <property type="match status" value="1"/>
</dbReference>
<evidence type="ECO:0000256" key="1">
    <source>
        <dbReference type="ARBA" id="ARBA00023015"/>
    </source>
</evidence>
<dbReference type="InterPro" id="IPR011075">
    <property type="entry name" value="TetR_C"/>
</dbReference>
<dbReference type="Proteomes" id="UP000675781">
    <property type="component" value="Unassembled WGS sequence"/>
</dbReference>
<dbReference type="AlphaFoldDB" id="A0A941EY03"/>
<accession>A0A941EY03</accession>
<dbReference type="SUPFAM" id="SSF48498">
    <property type="entry name" value="Tetracyclin repressor-like, C-terminal domain"/>
    <property type="match status" value="1"/>
</dbReference>
<dbReference type="Pfam" id="PF16925">
    <property type="entry name" value="TetR_C_13"/>
    <property type="match status" value="1"/>
</dbReference>
<evidence type="ECO:0000259" key="3">
    <source>
        <dbReference type="Pfam" id="PF16925"/>
    </source>
</evidence>
<evidence type="ECO:0000313" key="4">
    <source>
        <dbReference type="EMBL" id="MBR7838503.1"/>
    </source>
</evidence>
<dbReference type="SUPFAM" id="SSF46689">
    <property type="entry name" value="Homeodomain-like"/>
    <property type="match status" value="1"/>
</dbReference>
<evidence type="ECO:0000313" key="5">
    <source>
        <dbReference type="Proteomes" id="UP000675781"/>
    </source>
</evidence>
<comment type="caution">
    <text evidence="4">The sequence shown here is derived from an EMBL/GenBank/DDBJ whole genome shotgun (WGS) entry which is preliminary data.</text>
</comment>